<dbReference type="PANTHER" id="PTHR11138:SF5">
    <property type="entry name" value="METHIONYL-TRNA FORMYLTRANSFERASE, MITOCHONDRIAL"/>
    <property type="match status" value="1"/>
</dbReference>
<dbReference type="PANTHER" id="PTHR11138">
    <property type="entry name" value="METHIONYL-TRNA FORMYLTRANSFERASE"/>
    <property type="match status" value="1"/>
</dbReference>
<dbReference type="InterPro" id="IPR002376">
    <property type="entry name" value="Formyl_transf_N"/>
</dbReference>
<dbReference type="InterPro" id="IPR005794">
    <property type="entry name" value="Fmt"/>
</dbReference>
<dbReference type="AlphaFoldDB" id="A0A6J6MA59"/>
<evidence type="ECO:0000256" key="4">
    <source>
        <dbReference type="ARBA" id="ARBA00022917"/>
    </source>
</evidence>
<dbReference type="CDD" id="cd08646">
    <property type="entry name" value="FMT_core_Met-tRNA-FMT_N"/>
    <property type="match status" value="1"/>
</dbReference>
<organism evidence="7">
    <name type="scientific">freshwater metagenome</name>
    <dbReference type="NCBI Taxonomy" id="449393"/>
    <lineage>
        <taxon>unclassified sequences</taxon>
        <taxon>metagenomes</taxon>
        <taxon>ecological metagenomes</taxon>
    </lineage>
</organism>
<proteinExistence type="inferred from homology"/>
<evidence type="ECO:0000259" key="6">
    <source>
        <dbReference type="Pfam" id="PF02911"/>
    </source>
</evidence>
<dbReference type="InterPro" id="IPR036477">
    <property type="entry name" value="Formyl_transf_N_sf"/>
</dbReference>
<name>A0A6J6MA59_9ZZZZ</name>
<gene>
    <name evidence="7" type="ORF">UFOPK2310_00621</name>
</gene>
<dbReference type="SUPFAM" id="SSF50486">
    <property type="entry name" value="FMT C-terminal domain-like"/>
    <property type="match status" value="1"/>
</dbReference>
<dbReference type="CDD" id="cd08704">
    <property type="entry name" value="Met_tRNA_FMT_C"/>
    <property type="match status" value="1"/>
</dbReference>
<keyword evidence="4" id="KW-0648">Protein biosynthesis</keyword>
<protein>
    <recommendedName>
        <fullName evidence="2">methionyl-tRNA formyltransferase</fullName>
        <ecNumber evidence="2">2.1.2.9</ecNumber>
    </recommendedName>
</protein>
<keyword evidence="3" id="KW-0808">Transferase</keyword>
<dbReference type="GO" id="GO:0004479">
    <property type="term" value="F:methionyl-tRNA formyltransferase activity"/>
    <property type="evidence" value="ECO:0007669"/>
    <property type="project" value="UniProtKB-EC"/>
</dbReference>
<dbReference type="InterPro" id="IPR044135">
    <property type="entry name" value="Met-tRNA-FMT_C"/>
</dbReference>
<accession>A0A6J6MA59</accession>
<evidence type="ECO:0000313" key="7">
    <source>
        <dbReference type="EMBL" id="CAB4671157.1"/>
    </source>
</evidence>
<feature type="domain" description="Formyl transferase C-terminal" evidence="6">
    <location>
        <begin position="203"/>
        <end position="301"/>
    </location>
</feature>
<dbReference type="Gene3D" id="3.40.50.12230">
    <property type="match status" value="1"/>
</dbReference>
<dbReference type="Pfam" id="PF00551">
    <property type="entry name" value="Formyl_trans_N"/>
    <property type="match status" value="1"/>
</dbReference>
<evidence type="ECO:0000256" key="3">
    <source>
        <dbReference type="ARBA" id="ARBA00022679"/>
    </source>
</evidence>
<dbReference type="HAMAP" id="MF_00182">
    <property type="entry name" value="Formyl_trans"/>
    <property type="match status" value="1"/>
</dbReference>
<evidence type="ECO:0000256" key="1">
    <source>
        <dbReference type="ARBA" id="ARBA00010699"/>
    </source>
</evidence>
<dbReference type="GO" id="GO:0005829">
    <property type="term" value="C:cytosol"/>
    <property type="evidence" value="ECO:0007669"/>
    <property type="project" value="TreeGrafter"/>
</dbReference>
<evidence type="ECO:0000259" key="5">
    <source>
        <dbReference type="Pfam" id="PF00551"/>
    </source>
</evidence>
<evidence type="ECO:0000256" key="2">
    <source>
        <dbReference type="ARBA" id="ARBA00012261"/>
    </source>
</evidence>
<sequence>MRCVFAGTPDVAAVALRSILNSPHEVVAVITRPDSRTGRGQNLVPSAVAELAHAEGIPILTPTDLHDLDFEMQLRALEPDCCPVVAYGALVPPTLLSVPLHGWVNLHFSLLPSWRGAAPVQWAVLTGDVLTGATTFSLEAGLDTGPIFGTVTEQIGDLDTSGSVLERLAEAGGQLLVATLDAISSNSIEALPQRNFDISYAPKLTGEDARIRWTDPWVGVDRRIRATTPNPGPWTLADGERIKLGPLNADQVVSDISLSPGQLALVDGAVLVGTATKPARLNCVQPAGKKLMPAGDWIRGLRSQLPRFE</sequence>
<reference evidence="7" key="1">
    <citation type="submission" date="2020-05" db="EMBL/GenBank/DDBJ databases">
        <authorList>
            <person name="Chiriac C."/>
            <person name="Salcher M."/>
            <person name="Ghai R."/>
            <person name="Kavagutti S V."/>
        </authorList>
    </citation>
    <scope>NUCLEOTIDE SEQUENCE</scope>
</reference>
<feature type="domain" description="Formyl transferase N-terminal" evidence="5">
    <location>
        <begin position="4"/>
        <end position="179"/>
    </location>
</feature>
<comment type="similarity">
    <text evidence="1">Belongs to the Fmt family.</text>
</comment>
<dbReference type="SUPFAM" id="SSF53328">
    <property type="entry name" value="Formyltransferase"/>
    <property type="match status" value="1"/>
</dbReference>
<dbReference type="EMBL" id="CAEZWW010000058">
    <property type="protein sequence ID" value="CAB4671157.1"/>
    <property type="molecule type" value="Genomic_DNA"/>
</dbReference>
<dbReference type="NCBIfam" id="TIGR00460">
    <property type="entry name" value="fmt"/>
    <property type="match status" value="1"/>
</dbReference>
<dbReference type="Pfam" id="PF02911">
    <property type="entry name" value="Formyl_trans_C"/>
    <property type="match status" value="1"/>
</dbReference>
<dbReference type="InterPro" id="IPR005793">
    <property type="entry name" value="Formyl_trans_C"/>
</dbReference>
<dbReference type="EC" id="2.1.2.9" evidence="2"/>
<dbReference type="InterPro" id="IPR011034">
    <property type="entry name" value="Formyl_transferase-like_C_sf"/>
</dbReference>
<dbReference type="InterPro" id="IPR041711">
    <property type="entry name" value="Met-tRNA-FMT_N"/>
</dbReference>